<comment type="caution">
    <text evidence="2">The sequence shown here is derived from an EMBL/GenBank/DDBJ whole genome shotgun (WGS) entry which is preliminary data.</text>
</comment>
<dbReference type="SUPFAM" id="SSF53590">
    <property type="entry name" value="Nucleoside hydrolase"/>
    <property type="match status" value="1"/>
</dbReference>
<keyword evidence="2" id="KW-0378">Hydrolase</keyword>
<dbReference type="AlphaFoldDB" id="A0A4R3KVP6"/>
<accession>A0A4R3KVP6</accession>
<proteinExistence type="predicted"/>
<dbReference type="EMBL" id="SMAD01000004">
    <property type="protein sequence ID" value="TCS87897.1"/>
    <property type="molecule type" value="Genomic_DNA"/>
</dbReference>
<dbReference type="CDD" id="cd02652">
    <property type="entry name" value="nuc_hydro_2"/>
    <property type="match status" value="1"/>
</dbReference>
<dbReference type="InterPro" id="IPR036452">
    <property type="entry name" value="Ribo_hydro-like"/>
</dbReference>
<dbReference type="InterPro" id="IPR001910">
    <property type="entry name" value="Inosine/uridine_hydrolase_dom"/>
</dbReference>
<protein>
    <submittedName>
        <fullName evidence="2">Inosine-uridine nucleoside N-ribohydrolase</fullName>
    </submittedName>
</protein>
<evidence type="ECO:0000259" key="1">
    <source>
        <dbReference type="Pfam" id="PF01156"/>
    </source>
</evidence>
<evidence type="ECO:0000313" key="2">
    <source>
        <dbReference type="EMBL" id="TCS87897.1"/>
    </source>
</evidence>
<dbReference type="Proteomes" id="UP000295807">
    <property type="component" value="Unassembled WGS sequence"/>
</dbReference>
<gene>
    <name evidence="2" type="ORF">EDD80_104249</name>
</gene>
<reference evidence="2 3" key="1">
    <citation type="submission" date="2019-03" db="EMBL/GenBank/DDBJ databases">
        <title>Genomic Encyclopedia of Type Strains, Phase IV (KMG-IV): sequencing the most valuable type-strain genomes for metagenomic binning, comparative biology and taxonomic classification.</title>
        <authorList>
            <person name="Goeker M."/>
        </authorList>
    </citation>
    <scope>NUCLEOTIDE SEQUENCE [LARGE SCALE GENOMIC DNA]</scope>
    <source>
        <strain evidence="2 3">DSM 21100</strain>
    </source>
</reference>
<dbReference type="PANTHER" id="PTHR43264">
    <property type="match status" value="1"/>
</dbReference>
<feature type="domain" description="Inosine/uridine-preferring nucleoside hydrolase" evidence="1">
    <location>
        <begin position="58"/>
        <end position="273"/>
    </location>
</feature>
<dbReference type="Pfam" id="PF01156">
    <property type="entry name" value="IU_nuc_hydro"/>
    <property type="match status" value="1"/>
</dbReference>
<evidence type="ECO:0000313" key="3">
    <source>
        <dbReference type="Proteomes" id="UP000295807"/>
    </source>
</evidence>
<dbReference type="GO" id="GO:0016799">
    <property type="term" value="F:hydrolase activity, hydrolyzing N-glycosyl compounds"/>
    <property type="evidence" value="ECO:0007669"/>
    <property type="project" value="InterPro"/>
</dbReference>
<dbReference type="PANTHER" id="PTHR43264:SF1">
    <property type="entry name" value="INOSINE_URIDINE-PREFERRING NUCLEOSIDE HYDROLASE DOMAIN-CONTAINING PROTEIN"/>
    <property type="match status" value="1"/>
</dbReference>
<name>A0A4R3KVP6_9SPHI</name>
<dbReference type="Gene3D" id="3.90.245.10">
    <property type="entry name" value="Ribonucleoside hydrolase-like"/>
    <property type="match status" value="1"/>
</dbReference>
<organism evidence="2 3">
    <name type="scientific">Anseongella ginsenosidimutans</name>
    <dbReference type="NCBI Taxonomy" id="496056"/>
    <lineage>
        <taxon>Bacteria</taxon>
        <taxon>Pseudomonadati</taxon>
        <taxon>Bacteroidota</taxon>
        <taxon>Sphingobacteriia</taxon>
        <taxon>Sphingobacteriales</taxon>
        <taxon>Sphingobacteriaceae</taxon>
        <taxon>Anseongella</taxon>
    </lineage>
</organism>
<sequence>MHKSRRAPAHELNWLINMKMTRMAAFCLPVIIGLLNSCANYKQQQQSRNAMKDLPLKVIFETDMGNDIDDALALDMLYKYADRGKIELLGISTNKNSPYSVQFLDLMNTWYGYPRIPLGNVIGGADSEGDAKNYTQVVSEYAVDGKPVFKRSVENYAKVPGSVELYRKILSEQPDSSVTIISVGFSTNLDRLLASPPDKYSTLNGRELVARKVKLLSIMAGNFRKEKQVEYNVVKDPAAAREVFASWPGKIIVSPFEVGEQVLYPASSIENDFPAEPPHPLVLAYESYLEMPYDRPTWDLTSVLYAVEGSEGYFDLSPPGTVSVDENSFTHFREDPDGKHRYLLMNSRQAVAVKDRFIELINPRNLEK</sequence>
<keyword evidence="3" id="KW-1185">Reference proteome</keyword>